<dbReference type="InterPro" id="IPR036866">
    <property type="entry name" value="RibonucZ/Hydroxyglut_hydro"/>
</dbReference>
<feature type="domain" description="Metallo-beta-lactamase" evidence="1">
    <location>
        <begin position="13"/>
        <end position="182"/>
    </location>
</feature>
<dbReference type="InterPro" id="IPR001279">
    <property type="entry name" value="Metallo-B-lactamas"/>
</dbReference>
<reference evidence="2 3" key="1">
    <citation type="submission" date="2016-10" db="EMBL/GenBank/DDBJ databases">
        <authorList>
            <person name="de Groot N.N."/>
        </authorList>
    </citation>
    <scope>NUCLEOTIDE SEQUENCE [LARGE SCALE GENOMIC DNA]</scope>
    <source>
        <strain evidence="2 3">DSM 18346</strain>
    </source>
</reference>
<sequence length="266" mass="29302">MITQFCSLVSGSSGNCHFLSNGEEHLLIDVGLSGKQIQNKLQEIGFQPNRLTGILVSHEHHDHICGVGVLSRRFNIPIYANAPTWVAMEGKIGAIKANNIKVFDTEKTFTIGELEVFPYNISHDAAEPVGYTFQSGSVKISIATDLGYIDKSTLDKLGDSHLVVLESNHDEAMLKAGSYPYHLKRRILSDIGHLSNEAAGNAVVELVKKNVKNILLAHLSKENNFPELATMTVKNILENHKISIERDVSIELALRNKTSPIYAFEG</sequence>
<dbReference type="InterPro" id="IPR052533">
    <property type="entry name" value="WalJ/YycJ-like"/>
</dbReference>
<accession>A0A1G9HLG9</accession>
<dbReference type="PANTHER" id="PTHR47619">
    <property type="entry name" value="METALLO-HYDROLASE YYCJ-RELATED"/>
    <property type="match status" value="1"/>
</dbReference>
<protein>
    <submittedName>
        <fullName evidence="2">Phosphoribosyl 1,2-cyclic phosphodiesterase</fullName>
    </submittedName>
</protein>
<dbReference type="PANTHER" id="PTHR47619:SF1">
    <property type="entry name" value="EXODEOXYRIBONUCLEASE WALJ"/>
    <property type="match status" value="1"/>
</dbReference>
<dbReference type="SUPFAM" id="SSF56281">
    <property type="entry name" value="Metallo-hydrolase/oxidoreductase"/>
    <property type="match status" value="1"/>
</dbReference>
<gene>
    <name evidence="2" type="ORF">SAMN05660472_02675</name>
</gene>
<evidence type="ECO:0000313" key="3">
    <source>
        <dbReference type="Proteomes" id="UP000198718"/>
    </source>
</evidence>
<keyword evidence="3" id="KW-1185">Reference proteome</keyword>
<dbReference type="OrthoDB" id="9781189at2"/>
<dbReference type="RefSeq" id="WP_090554471.1">
    <property type="nucleotide sequence ID" value="NZ_FNFP01000009.1"/>
</dbReference>
<proteinExistence type="predicted"/>
<evidence type="ECO:0000313" key="2">
    <source>
        <dbReference type="EMBL" id="SDL13797.1"/>
    </source>
</evidence>
<dbReference type="Proteomes" id="UP000198718">
    <property type="component" value="Unassembled WGS sequence"/>
</dbReference>
<name>A0A1G9HLG9_9FIRM</name>
<evidence type="ECO:0000259" key="1">
    <source>
        <dbReference type="SMART" id="SM00849"/>
    </source>
</evidence>
<organism evidence="2 3">
    <name type="scientific">Natronincola ferrireducens</name>
    <dbReference type="NCBI Taxonomy" id="393762"/>
    <lineage>
        <taxon>Bacteria</taxon>
        <taxon>Bacillati</taxon>
        <taxon>Bacillota</taxon>
        <taxon>Clostridia</taxon>
        <taxon>Peptostreptococcales</taxon>
        <taxon>Natronincolaceae</taxon>
        <taxon>Natronincola</taxon>
    </lineage>
</organism>
<dbReference type="Gene3D" id="3.60.15.10">
    <property type="entry name" value="Ribonuclease Z/Hydroxyacylglutathione hydrolase-like"/>
    <property type="match status" value="1"/>
</dbReference>
<dbReference type="AlphaFoldDB" id="A0A1G9HLG9"/>
<dbReference type="SMART" id="SM00849">
    <property type="entry name" value="Lactamase_B"/>
    <property type="match status" value="1"/>
</dbReference>
<dbReference type="EMBL" id="FNFP01000009">
    <property type="protein sequence ID" value="SDL13797.1"/>
    <property type="molecule type" value="Genomic_DNA"/>
</dbReference>
<dbReference type="STRING" id="393762.SAMN05660472_02675"/>
<dbReference type="Pfam" id="PF00753">
    <property type="entry name" value="Lactamase_B"/>
    <property type="match status" value="1"/>
</dbReference>